<dbReference type="InterPro" id="IPR008979">
    <property type="entry name" value="Galactose-bd-like_sf"/>
</dbReference>
<dbReference type="Pfam" id="PF04616">
    <property type="entry name" value="Glyco_hydro_43"/>
    <property type="match status" value="1"/>
</dbReference>
<dbReference type="InterPro" id="IPR006584">
    <property type="entry name" value="Cellulose-bd_IV"/>
</dbReference>
<evidence type="ECO:0000256" key="8">
    <source>
        <dbReference type="SAM" id="SignalP"/>
    </source>
</evidence>
<dbReference type="SMART" id="SM00606">
    <property type="entry name" value="CBD_IV"/>
    <property type="match status" value="2"/>
</dbReference>
<keyword evidence="2" id="KW-0858">Xylan degradation</keyword>
<feature type="chain" id="PRO_5016130325" evidence="8">
    <location>
        <begin position="27"/>
        <end position="648"/>
    </location>
</feature>
<dbReference type="CDD" id="cd04084">
    <property type="entry name" value="CBM6_xylanase-like"/>
    <property type="match status" value="1"/>
</dbReference>
<keyword evidence="5" id="KW-0119">Carbohydrate metabolism</keyword>
<evidence type="ECO:0000256" key="5">
    <source>
        <dbReference type="ARBA" id="ARBA00023277"/>
    </source>
</evidence>
<dbReference type="InterPro" id="IPR023296">
    <property type="entry name" value="Glyco_hydro_beta-prop_sf"/>
</dbReference>
<dbReference type="CDD" id="cd04082">
    <property type="entry name" value="CBM35_pectate_lyase-like"/>
    <property type="match status" value="1"/>
</dbReference>
<dbReference type="GO" id="GO:0004553">
    <property type="term" value="F:hydrolase activity, hydrolyzing O-glycosyl compounds"/>
    <property type="evidence" value="ECO:0007669"/>
    <property type="project" value="InterPro"/>
</dbReference>
<keyword evidence="2" id="KW-0624">Polysaccharide degradation</keyword>
<evidence type="ECO:0000259" key="9">
    <source>
        <dbReference type="PROSITE" id="PS51175"/>
    </source>
</evidence>
<dbReference type="InterPro" id="IPR006710">
    <property type="entry name" value="Glyco_hydro_43"/>
</dbReference>
<dbReference type="Proteomes" id="UP000249204">
    <property type="component" value="Unassembled WGS sequence"/>
</dbReference>
<evidence type="ECO:0000313" key="10">
    <source>
        <dbReference type="EMBL" id="PZT55875.1"/>
    </source>
</evidence>
<dbReference type="EMBL" id="QKWW01000024">
    <property type="protein sequence ID" value="PZT55875.1"/>
    <property type="molecule type" value="Genomic_DNA"/>
</dbReference>
<dbReference type="Gene3D" id="2.115.10.20">
    <property type="entry name" value="Glycosyl hydrolase domain, family 43"/>
    <property type="match status" value="1"/>
</dbReference>
<dbReference type="Pfam" id="PF03422">
    <property type="entry name" value="CBM_6"/>
    <property type="match status" value="2"/>
</dbReference>
<organism evidence="10 11">
    <name type="scientific">Paenibacillus silvae</name>
    <dbReference type="NCBI Taxonomy" id="1325358"/>
    <lineage>
        <taxon>Bacteria</taxon>
        <taxon>Bacillati</taxon>
        <taxon>Bacillota</taxon>
        <taxon>Bacilli</taxon>
        <taxon>Bacillales</taxon>
        <taxon>Paenibacillaceae</taxon>
        <taxon>Paenibacillus</taxon>
    </lineage>
</organism>
<keyword evidence="6" id="KW-0326">Glycosidase</keyword>
<dbReference type="PROSITE" id="PS51257">
    <property type="entry name" value="PROKAR_LIPOPROTEIN"/>
    <property type="match status" value="1"/>
</dbReference>
<comment type="caution">
    <text evidence="10">The sequence shown here is derived from an EMBL/GenBank/DDBJ whole genome shotgun (WGS) entry which is preliminary data.</text>
</comment>
<dbReference type="PANTHER" id="PTHR43772:SF2">
    <property type="entry name" value="PUTATIVE (AFU_ORTHOLOGUE AFUA_2G04480)-RELATED"/>
    <property type="match status" value="1"/>
</dbReference>
<feature type="domain" description="CBM6" evidence="9">
    <location>
        <begin position="381"/>
        <end position="511"/>
    </location>
</feature>
<comment type="similarity">
    <text evidence="1">Belongs to the glycosyl hydrolase 43 family.</text>
</comment>
<reference evidence="10 11" key="1">
    <citation type="submission" date="2018-06" db="EMBL/GenBank/DDBJ databases">
        <title>Isolation of heavy metals resistant Paenibacillus silvae NC2 from Gold-Copper mine in ZiJin, China.</title>
        <authorList>
            <person name="Xu J."/>
            <person name="Mazhar H.S."/>
            <person name="Rensing C."/>
        </authorList>
    </citation>
    <scope>NUCLEOTIDE SEQUENCE [LARGE SCALE GENOMIC DNA]</scope>
    <source>
        <strain evidence="10 11">NC2</strain>
    </source>
</reference>
<evidence type="ECO:0000313" key="11">
    <source>
        <dbReference type="Proteomes" id="UP000249204"/>
    </source>
</evidence>
<evidence type="ECO:0000256" key="2">
    <source>
        <dbReference type="ARBA" id="ARBA00022651"/>
    </source>
</evidence>
<dbReference type="GO" id="GO:0030246">
    <property type="term" value="F:carbohydrate binding"/>
    <property type="evidence" value="ECO:0007669"/>
    <property type="project" value="InterPro"/>
</dbReference>
<dbReference type="Gene3D" id="2.60.120.260">
    <property type="entry name" value="Galactose-binding domain-like"/>
    <property type="match status" value="2"/>
</dbReference>
<accession>A0A2W6NJI3</accession>
<dbReference type="InterPro" id="IPR005084">
    <property type="entry name" value="CBM6"/>
</dbReference>
<dbReference type="RefSeq" id="WP_111269881.1">
    <property type="nucleotide sequence ID" value="NZ_QKWW01000024.1"/>
</dbReference>
<keyword evidence="4 10" id="KW-0378">Hydrolase</keyword>
<evidence type="ECO:0000256" key="4">
    <source>
        <dbReference type="ARBA" id="ARBA00022801"/>
    </source>
</evidence>
<evidence type="ECO:0000256" key="3">
    <source>
        <dbReference type="ARBA" id="ARBA00022729"/>
    </source>
</evidence>
<dbReference type="PANTHER" id="PTHR43772">
    <property type="entry name" value="ENDO-1,4-BETA-XYLANASE"/>
    <property type="match status" value="1"/>
</dbReference>
<name>A0A2W6NJI3_9BACL</name>
<proteinExistence type="inferred from homology"/>
<sequence length="648" mass="68796">MYRLCGITLLVIALILSCVPINQASAASSAIAKQIGNANPLIDHHLGADPFALTYNGRVYLYMSSDNYEYNSDGSIKDNTFANLKSVFVISSADMVNWTDHGAIPVAGANGANGGQGIAKWAGASWAPAAAVKNINGKDKFFLYFANGTGGIGVLTADSPVGPWTDPIGKALLTTNTPGMAGVVWLFDPAVFVDDDGTGYLYAGGGIPGGSNPTQEQRANPKTARVIKLGADMTSVVGSASTIDAPFILEDSGIHKYNGKYYYSYCINFGGVHPSNIPPGEIGYMVSSSPMGPFTYEGHFLKNPGVFFGAGGNNHHSVFQFNNEWYVVYHAQTVSLALYGSGKGYRSPHINKLQHNTNGTIQEVTANYAGVPQLSNLNPYNRVEAETFAWNGGIQTEKSNAPDGPINNQQVTQIHNGDWVAVSKADFGSGGAQTFKAHVASASGGGKIEIRLDSVSGPLAGTLNVPTTGGSQNWLEVETAVTGATGVRNVFLVFTGSGSGQLFNFDYWQFSNTSSSPSTGTTYEAESSTQLTNAVIETIYPGYKGTGYVNFNTLTGSSIEWNNINNMKTGTKNVKFRYALESGTRTLDIYVNGTKIISNEPFSATGSWSTWGEKIVQVPMNSGMNTLRIVTTGTEGPNMDNITVTASF</sequence>
<evidence type="ECO:0000256" key="1">
    <source>
        <dbReference type="ARBA" id="ARBA00009865"/>
    </source>
</evidence>
<dbReference type="SUPFAM" id="SSF75005">
    <property type="entry name" value="Arabinanase/levansucrase/invertase"/>
    <property type="match status" value="1"/>
</dbReference>
<feature type="domain" description="CBM6" evidence="9">
    <location>
        <begin position="521"/>
        <end position="645"/>
    </location>
</feature>
<dbReference type="SUPFAM" id="SSF49785">
    <property type="entry name" value="Galactose-binding domain-like"/>
    <property type="match status" value="2"/>
</dbReference>
<protein>
    <submittedName>
        <fullName evidence="10">Arabinoxylan arabinofuranohydrolase</fullName>
    </submittedName>
</protein>
<feature type="site" description="Important for catalytic activity, responsible for pKa modulation of the active site Glu and correct orientation of both the proton donor and substrate" evidence="7">
    <location>
        <position position="188"/>
    </location>
</feature>
<evidence type="ECO:0000256" key="7">
    <source>
        <dbReference type="PIRSR" id="PIRSR606710-2"/>
    </source>
</evidence>
<gene>
    <name evidence="10" type="ORF">DN757_08775</name>
</gene>
<dbReference type="AlphaFoldDB" id="A0A2W6NJI3"/>
<keyword evidence="3 8" id="KW-0732">Signal</keyword>
<dbReference type="InterPro" id="IPR052176">
    <property type="entry name" value="Glycosyl_Hydrlase_43_Enz"/>
</dbReference>
<dbReference type="PROSITE" id="PS51175">
    <property type="entry name" value="CBM6"/>
    <property type="match status" value="2"/>
</dbReference>
<dbReference type="CDD" id="cd09003">
    <property type="entry name" value="GH43_XynD-like"/>
    <property type="match status" value="1"/>
</dbReference>
<evidence type="ECO:0000256" key="6">
    <source>
        <dbReference type="ARBA" id="ARBA00023295"/>
    </source>
</evidence>
<dbReference type="GO" id="GO:0045493">
    <property type="term" value="P:xylan catabolic process"/>
    <property type="evidence" value="ECO:0007669"/>
    <property type="project" value="UniProtKB-KW"/>
</dbReference>
<feature type="signal peptide" evidence="8">
    <location>
        <begin position="1"/>
        <end position="26"/>
    </location>
</feature>